<accession>A0A5A8BZF8</accession>
<evidence type="ECO:0000256" key="8">
    <source>
        <dbReference type="ARBA" id="ARBA00023187"/>
    </source>
</evidence>
<name>A0A5A8BZF8_CAFRO</name>
<organism evidence="13 17">
    <name type="scientific">Cafeteria roenbergensis</name>
    <name type="common">Marine flagellate</name>
    <dbReference type="NCBI Taxonomy" id="33653"/>
    <lineage>
        <taxon>Eukaryota</taxon>
        <taxon>Sar</taxon>
        <taxon>Stramenopiles</taxon>
        <taxon>Bigyra</taxon>
        <taxon>Opalozoa</taxon>
        <taxon>Bicosoecida</taxon>
        <taxon>Cafeteriaceae</taxon>
        <taxon>Cafeteria</taxon>
    </lineage>
</organism>
<evidence type="ECO:0000256" key="11">
    <source>
        <dbReference type="RuleBase" id="RU365053"/>
    </source>
</evidence>
<evidence type="ECO:0000313" key="15">
    <source>
        <dbReference type="EMBL" id="KAA0160531.1"/>
    </source>
</evidence>
<dbReference type="SMART" id="SM00651">
    <property type="entry name" value="Sm"/>
    <property type="match status" value="1"/>
</dbReference>
<evidence type="ECO:0000256" key="1">
    <source>
        <dbReference type="ARBA" id="ARBA00004123"/>
    </source>
</evidence>
<evidence type="ECO:0000256" key="9">
    <source>
        <dbReference type="ARBA" id="ARBA00023242"/>
    </source>
</evidence>
<dbReference type="Proteomes" id="UP000324907">
    <property type="component" value="Unassembled WGS sequence"/>
</dbReference>
<dbReference type="GO" id="GO:0046540">
    <property type="term" value="C:U4/U6 x U5 tri-snRNP complex"/>
    <property type="evidence" value="ECO:0007669"/>
    <property type="project" value="UniProtKB-UniRule"/>
</dbReference>
<dbReference type="Proteomes" id="UP000323011">
    <property type="component" value="Unassembled WGS sequence"/>
</dbReference>
<keyword evidence="8 11" id="KW-0508">mRNA splicing</keyword>
<evidence type="ECO:0000256" key="2">
    <source>
        <dbReference type="ARBA" id="ARBA00004496"/>
    </source>
</evidence>
<comment type="similarity">
    <text evidence="3 11">Belongs to the snRNP Sm proteins family.</text>
</comment>
<comment type="caution">
    <text evidence="13">The sequence shown here is derived from an EMBL/GenBank/DDBJ whole genome shotgun (WGS) entry which is preliminary data.</text>
</comment>
<dbReference type="InterPro" id="IPR047575">
    <property type="entry name" value="Sm"/>
</dbReference>
<dbReference type="GO" id="GO:0005682">
    <property type="term" value="C:U5 snRNP"/>
    <property type="evidence" value="ECO:0007669"/>
    <property type="project" value="UniProtKB-UniRule"/>
</dbReference>
<keyword evidence="10 11" id="KW-0687">Ribonucleoprotein</keyword>
<gene>
    <name evidence="13" type="ORF">FNF28_07834</name>
    <name evidence="14" type="ORF">FNF29_07620</name>
    <name evidence="15" type="ORF">FNF31_04240</name>
</gene>
<evidence type="ECO:0000256" key="5">
    <source>
        <dbReference type="ARBA" id="ARBA00022664"/>
    </source>
</evidence>
<keyword evidence="5 11" id="KW-0507">mRNA processing</keyword>
<dbReference type="InterPro" id="IPR001163">
    <property type="entry name" value="Sm_dom_euk/arc"/>
</dbReference>
<dbReference type="InterPro" id="IPR027078">
    <property type="entry name" value="snRNP-E"/>
</dbReference>
<evidence type="ECO:0000259" key="12">
    <source>
        <dbReference type="PROSITE" id="PS52002"/>
    </source>
</evidence>
<dbReference type="GO" id="GO:0005686">
    <property type="term" value="C:U2 snRNP"/>
    <property type="evidence" value="ECO:0007669"/>
    <property type="project" value="UniProtKB-UniRule"/>
</dbReference>
<reference evidence="16 17" key="1">
    <citation type="submission" date="2019-07" db="EMBL/GenBank/DDBJ databases">
        <title>Genomes of Cafeteria roenbergensis.</title>
        <authorList>
            <person name="Fischer M.G."/>
            <person name="Hackl T."/>
            <person name="Roman M."/>
        </authorList>
    </citation>
    <scope>NUCLEOTIDE SEQUENCE [LARGE SCALE GENOMIC DNA]</scope>
    <source>
        <strain evidence="14 16">BVI</strain>
        <strain evidence="15">Cflag</strain>
        <strain evidence="13 17">RCC970-E3</strain>
    </source>
</reference>
<keyword evidence="4" id="KW-0963">Cytoplasm</keyword>
<dbReference type="PROSITE" id="PS52002">
    <property type="entry name" value="SM"/>
    <property type="match status" value="1"/>
</dbReference>
<dbReference type="EMBL" id="VLTM01000043">
    <property type="protein sequence ID" value="KAA0160531.1"/>
    <property type="molecule type" value="Genomic_DNA"/>
</dbReference>
<evidence type="ECO:0000256" key="7">
    <source>
        <dbReference type="ARBA" id="ARBA00022884"/>
    </source>
</evidence>
<evidence type="ECO:0000313" key="17">
    <source>
        <dbReference type="Proteomes" id="UP000324907"/>
    </source>
</evidence>
<evidence type="ECO:0000313" key="14">
    <source>
        <dbReference type="EMBL" id="KAA0147130.1"/>
    </source>
</evidence>
<sequence length="121" mass="12527">MSRVAKQMIQPVSALFDMLKRHDRIQIWLTERPSVRIEGILFGFDEFMNLTLHDAEEIDTKTGARVSLGRTLLKGDNITLIMKAEAAAAAGAADAGSAAAAGGEAASSSSAAAAAAAPAEA</sequence>
<dbReference type="GO" id="GO:0005737">
    <property type="term" value="C:cytoplasm"/>
    <property type="evidence" value="ECO:0007669"/>
    <property type="project" value="UniProtKB-SubCell"/>
</dbReference>
<dbReference type="AlphaFoldDB" id="A0A5A8BZF8"/>
<dbReference type="Pfam" id="PF01423">
    <property type="entry name" value="LSM"/>
    <property type="match status" value="1"/>
</dbReference>
<protein>
    <recommendedName>
        <fullName evidence="11">Small nuclear ribonucleoprotein E</fullName>
        <shortName evidence="11">snRNP-E</shortName>
    </recommendedName>
    <alternativeName>
        <fullName evidence="11">Sm protein E</fullName>
    </alternativeName>
</protein>
<evidence type="ECO:0000256" key="10">
    <source>
        <dbReference type="ARBA" id="ARBA00023274"/>
    </source>
</evidence>
<dbReference type="Proteomes" id="UP000325113">
    <property type="component" value="Unassembled WGS sequence"/>
</dbReference>
<dbReference type="SUPFAM" id="SSF50182">
    <property type="entry name" value="Sm-like ribonucleoproteins"/>
    <property type="match status" value="1"/>
</dbReference>
<dbReference type="GO" id="GO:0005687">
    <property type="term" value="C:U4 snRNP"/>
    <property type="evidence" value="ECO:0007669"/>
    <property type="project" value="UniProtKB-UniRule"/>
</dbReference>
<evidence type="ECO:0000313" key="13">
    <source>
        <dbReference type="EMBL" id="KAA0145649.1"/>
    </source>
</evidence>
<proteinExistence type="inferred from homology"/>
<comment type="subcellular location">
    <subcellularLocation>
        <location evidence="2">Cytoplasm</location>
    </subcellularLocation>
    <subcellularLocation>
        <location evidence="1 11">Nucleus</location>
    </subcellularLocation>
</comment>
<keyword evidence="9 11" id="KW-0539">Nucleus</keyword>
<keyword evidence="7 11" id="KW-0694">RNA-binding</keyword>
<evidence type="ECO:0000256" key="6">
    <source>
        <dbReference type="ARBA" id="ARBA00022728"/>
    </source>
</evidence>
<feature type="domain" description="Sm" evidence="12">
    <location>
        <begin position="12"/>
        <end position="87"/>
    </location>
</feature>
<dbReference type="InterPro" id="IPR010920">
    <property type="entry name" value="LSM_dom_sf"/>
</dbReference>
<keyword evidence="16" id="KW-1185">Reference proteome</keyword>
<evidence type="ECO:0000313" key="16">
    <source>
        <dbReference type="Proteomes" id="UP000323011"/>
    </source>
</evidence>
<dbReference type="EMBL" id="VLTL01000369">
    <property type="protein sequence ID" value="KAA0145649.1"/>
    <property type="molecule type" value="Genomic_DNA"/>
</dbReference>
<dbReference type="GO" id="GO:0000387">
    <property type="term" value="P:spliceosomal snRNP assembly"/>
    <property type="evidence" value="ECO:0007669"/>
    <property type="project" value="UniProtKB-UniRule"/>
</dbReference>
<comment type="function">
    <text evidence="11">Plays a role in pre-mRNA splicing as a core component of the spliceosomal U1, U2, U4 and U5 small nuclear ribonucleoproteins (snRNPs), the building blocks of the spliceosome.</text>
</comment>
<evidence type="ECO:0000256" key="3">
    <source>
        <dbReference type="ARBA" id="ARBA00006850"/>
    </source>
</evidence>
<keyword evidence="6 11" id="KW-0747">Spliceosome</keyword>
<dbReference type="EMBL" id="VLTN01000072">
    <property type="protein sequence ID" value="KAA0147130.1"/>
    <property type="molecule type" value="Genomic_DNA"/>
</dbReference>
<dbReference type="OMA" id="KVMTQPI"/>
<dbReference type="GO" id="GO:0005685">
    <property type="term" value="C:U1 snRNP"/>
    <property type="evidence" value="ECO:0007669"/>
    <property type="project" value="UniProtKB-UniRule"/>
</dbReference>
<dbReference type="GO" id="GO:0005681">
    <property type="term" value="C:spliceosomal complex"/>
    <property type="evidence" value="ECO:0007669"/>
    <property type="project" value="UniProtKB-KW"/>
</dbReference>
<dbReference type="Gene3D" id="2.30.30.100">
    <property type="match status" value="1"/>
</dbReference>
<evidence type="ECO:0000256" key="4">
    <source>
        <dbReference type="ARBA" id="ARBA00022490"/>
    </source>
</evidence>
<dbReference type="GO" id="GO:0003723">
    <property type="term" value="F:RNA binding"/>
    <property type="evidence" value="ECO:0007669"/>
    <property type="project" value="UniProtKB-KW"/>
</dbReference>
<dbReference type="PANTHER" id="PTHR11193">
    <property type="entry name" value="SMALL NUCLEAR RIBONUCLEOPROTEIN E"/>
    <property type="match status" value="1"/>
</dbReference>
<dbReference type="CDD" id="cd01718">
    <property type="entry name" value="Sm_E"/>
    <property type="match status" value="1"/>
</dbReference>